<dbReference type="STRING" id="298654.FraEuI1c_3212"/>
<organism evidence="3 4">
    <name type="scientific">Pseudofrankia inefficax (strain DSM 45817 / CECT 9037 / DDB 130130 / EuI1c)</name>
    <name type="common">Frankia inefficax</name>
    <dbReference type="NCBI Taxonomy" id="298654"/>
    <lineage>
        <taxon>Bacteria</taxon>
        <taxon>Bacillati</taxon>
        <taxon>Actinomycetota</taxon>
        <taxon>Actinomycetes</taxon>
        <taxon>Frankiales</taxon>
        <taxon>Frankiaceae</taxon>
        <taxon>Pseudofrankia</taxon>
    </lineage>
</organism>
<evidence type="ECO:0000313" key="4">
    <source>
        <dbReference type="Proteomes" id="UP000002484"/>
    </source>
</evidence>
<dbReference type="RefSeq" id="WP_013424343.1">
    <property type="nucleotide sequence ID" value="NC_014666.1"/>
</dbReference>
<dbReference type="AlphaFoldDB" id="E3IU32"/>
<keyword evidence="4" id="KW-1185">Reference proteome</keyword>
<evidence type="ECO:0000313" key="3">
    <source>
        <dbReference type="EMBL" id="ADP81225.1"/>
    </source>
</evidence>
<keyword evidence="2" id="KW-1133">Transmembrane helix</keyword>
<dbReference type="Proteomes" id="UP000002484">
    <property type="component" value="Chromosome"/>
</dbReference>
<name>E3IU32_PSEI1</name>
<keyword evidence="2" id="KW-0812">Transmembrane</keyword>
<feature type="coiled-coil region" evidence="1">
    <location>
        <begin position="114"/>
        <end position="155"/>
    </location>
</feature>
<evidence type="ECO:0000256" key="1">
    <source>
        <dbReference type="SAM" id="Coils"/>
    </source>
</evidence>
<dbReference type="KEGG" id="fri:FraEuI1c_3212"/>
<proteinExistence type="predicted"/>
<sequence length="185" mass="19860">MTPRNHQDGHVAASVTTLVFGALAGTVASRVLRSRSAVVRTPEPIETAMSTNLATTRRRLDETSAKLGLVTRQLDETRAALAEAQAEVLRMSGTTKAMTDRAEAEMGRMESAAIAALESAAASNRQEVAGLRQRLAAAEEAARVLQADLDAERRRTALIESALASRDVQLADLRTTILETEDHRG</sequence>
<dbReference type="OrthoDB" id="9947836at2"/>
<accession>E3IU32</accession>
<protein>
    <submittedName>
        <fullName evidence="3">Uncharacterized protein</fullName>
    </submittedName>
</protein>
<feature type="transmembrane region" description="Helical" evidence="2">
    <location>
        <begin position="12"/>
        <end position="32"/>
    </location>
</feature>
<evidence type="ECO:0000256" key="2">
    <source>
        <dbReference type="SAM" id="Phobius"/>
    </source>
</evidence>
<gene>
    <name evidence="3" type="ordered locus">FraEuI1c_3212</name>
</gene>
<keyword evidence="1" id="KW-0175">Coiled coil</keyword>
<keyword evidence="2" id="KW-0472">Membrane</keyword>
<dbReference type="InParanoid" id="E3IU32"/>
<dbReference type="HOGENOM" id="CLU_1459301_0_0_11"/>
<reference evidence="3 4" key="1">
    <citation type="submission" date="2010-10" db="EMBL/GenBank/DDBJ databases">
        <title>Complete sequence of Frankia sp. EuI1c.</title>
        <authorList>
            <consortium name="US DOE Joint Genome Institute"/>
            <person name="Lucas S."/>
            <person name="Copeland A."/>
            <person name="Lapidus A."/>
            <person name="Cheng J.-F."/>
            <person name="Bruce D."/>
            <person name="Goodwin L."/>
            <person name="Pitluck S."/>
            <person name="Chertkov O."/>
            <person name="Detter J.C."/>
            <person name="Han C."/>
            <person name="Tapia R."/>
            <person name="Land M."/>
            <person name="Hauser L."/>
            <person name="Jeffries C."/>
            <person name="Kyrpides N."/>
            <person name="Ivanova N."/>
            <person name="Mikhailova N."/>
            <person name="Beauchemin N."/>
            <person name="Sen A."/>
            <person name="Sur S.A."/>
            <person name="Gtari M."/>
            <person name="Wall L."/>
            <person name="Tisa L."/>
            <person name="Woyke T."/>
        </authorList>
    </citation>
    <scope>NUCLEOTIDE SEQUENCE [LARGE SCALE GENOMIC DNA]</scope>
    <source>
        <strain evidence="4">DSM 45817 / CECT 9037 / EuI1c</strain>
    </source>
</reference>
<dbReference type="EMBL" id="CP002299">
    <property type="protein sequence ID" value="ADP81225.1"/>
    <property type="molecule type" value="Genomic_DNA"/>
</dbReference>